<organism evidence="1 2">
    <name type="scientific">Gymnopus androsaceus JB14</name>
    <dbReference type="NCBI Taxonomy" id="1447944"/>
    <lineage>
        <taxon>Eukaryota</taxon>
        <taxon>Fungi</taxon>
        <taxon>Dikarya</taxon>
        <taxon>Basidiomycota</taxon>
        <taxon>Agaricomycotina</taxon>
        <taxon>Agaricomycetes</taxon>
        <taxon>Agaricomycetidae</taxon>
        <taxon>Agaricales</taxon>
        <taxon>Marasmiineae</taxon>
        <taxon>Omphalotaceae</taxon>
        <taxon>Gymnopus</taxon>
    </lineage>
</organism>
<protein>
    <submittedName>
        <fullName evidence="1">Uncharacterized protein</fullName>
    </submittedName>
</protein>
<evidence type="ECO:0000313" key="2">
    <source>
        <dbReference type="Proteomes" id="UP000799118"/>
    </source>
</evidence>
<proteinExistence type="predicted"/>
<evidence type="ECO:0000313" key="1">
    <source>
        <dbReference type="EMBL" id="KAE9405267.1"/>
    </source>
</evidence>
<keyword evidence="2" id="KW-1185">Reference proteome</keyword>
<gene>
    <name evidence="1" type="ORF">BT96DRAFT_346998</name>
</gene>
<reference evidence="1" key="1">
    <citation type="journal article" date="2019" name="Environ. Microbiol.">
        <title>Fungal ecological strategies reflected in gene transcription - a case study of two litter decomposers.</title>
        <authorList>
            <person name="Barbi F."/>
            <person name="Kohler A."/>
            <person name="Barry K."/>
            <person name="Baskaran P."/>
            <person name="Daum C."/>
            <person name="Fauchery L."/>
            <person name="Ihrmark K."/>
            <person name="Kuo A."/>
            <person name="LaButti K."/>
            <person name="Lipzen A."/>
            <person name="Morin E."/>
            <person name="Grigoriev I.V."/>
            <person name="Henrissat B."/>
            <person name="Lindahl B."/>
            <person name="Martin F."/>
        </authorList>
    </citation>
    <scope>NUCLEOTIDE SEQUENCE</scope>
    <source>
        <strain evidence="1">JB14</strain>
    </source>
</reference>
<dbReference type="EMBL" id="ML769410">
    <property type="protein sequence ID" value="KAE9405267.1"/>
    <property type="molecule type" value="Genomic_DNA"/>
</dbReference>
<accession>A0A6A4I878</accession>
<dbReference type="AlphaFoldDB" id="A0A6A4I878"/>
<dbReference type="Proteomes" id="UP000799118">
    <property type="component" value="Unassembled WGS sequence"/>
</dbReference>
<name>A0A6A4I878_9AGAR</name>
<sequence length="240" mass="26076">MTYTPFNSTIPSSTSQITALACNMTVDMWSNKAFVDPISNALLGITGEVNKTSSISSPFPAVYRSTPLNASSPAEALLDIWGVLPTQSVSPLASALLTACTESNTEAVCGTLYQPEQFVMESLNIFPDILLDESSSPSIGLTDLENVLARMTAIEFWAEGQGNNLKFANALATEGVAGASTNRVFTINQNTVQIQKFFLVFAINRIHFQANMNLKDACISSYLPPSRSQSSYSCWSFHRY</sequence>
<dbReference type="OrthoDB" id="2644397at2759"/>